<dbReference type="InterPro" id="IPR012337">
    <property type="entry name" value="RNaseH-like_sf"/>
</dbReference>
<keyword evidence="2" id="KW-0269">Exonuclease</keyword>
<organism evidence="2 3">
    <name type="scientific">Sphingobacterium kitahiroshimense</name>
    <dbReference type="NCBI Taxonomy" id="470446"/>
    <lineage>
        <taxon>Bacteria</taxon>
        <taxon>Pseudomonadati</taxon>
        <taxon>Bacteroidota</taxon>
        <taxon>Sphingobacteriia</taxon>
        <taxon>Sphingobacteriales</taxon>
        <taxon>Sphingobacteriaceae</taxon>
        <taxon>Sphingobacterium</taxon>
    </lineage>
</organism>
<dbReference type="InterPro" id="IPR035901">
    <property type="entry name" value="GIY-YIG_endonuc_sf"/>
</dbReference>
<dbReference type="InterPro" id="IPR000305">
    <property type="entry name" value="GIY-YIG_endonuc"/>
</dbReference>
<dbReference type="Proteomes" id="UP001409291">
    <property type="component" value="Unassembled WGS sequence"/>
</dbReference>
<keyword evidence="3" id="KW-1185">Reference proteome</keyword>
<dbReference type="PANTHER" id="PTHR30231">
    <property type="entry name" value="DNA POLYMERASE III SUBUNIT EPSILON"/>
    <property type="match status" value="1"/>
</dbReference>
<evidence type="ECO:0000313" key="2">
    <source>
        <dbReference type="EMBL" id="MEN5376396.1"/>
    </source>
</evidence>
<gene>
    <name evidence="2" type="ORF">ABE541_03895</name>
</gene>
<dbReference type="EMBL" id="JBDJNQ010000001">
    <property type="protein sequence ID" value="MEN5376396.1"/>
    <property type="molecule type" value="Genomic_DNA"/>
</dbReference>
<dbReference type="Pfam" id="PF00929">
    <property type="entry name" value="RNase_T"/>
    <property type="match status" value="1"/>
</dbReference>
<dbReference type="InterPro" id="IPR013520">
    <property type="entry name" value="Ribonucl_H"/>
</dbReference>
<dbReference type="NCBIfam" id="TIGR00573">
    <property type="entry name" value="dnaq"/>
    <property type="match status" value="1"/>
</dbReference>
<feature type="domain" description="GIY-YIG" evidence="1">
    <location>
        <begin position="203"/>
        <end position="281"/>
    </location>
</feature>
<keyword evidence="2" id="KW-0540">Nuclease</keyword>
<accession>A0ABV0BNU5</accession>
<dbReference type="CDD" id="cd10434">
    <property type="entry name" value="GIY-YIG_UvrC_Cho"/>
    <property type="match status" value="1"/>
</dbReference>
<dbReference type="SMART" id="SM00465">
    <property type="entry name" value="GIYc"/>
    <property type="match status" value="1"/>
</dbReference>
<reference evidence="2 3" key="1">
    <citation type="submission" date="2024-04" db="EMBL/GenBank/DDBJ databases">
        <title>WGS of bacteria from Torrens River.</title>
        <authorList>
            <person name="Wyrsch E.R."/>
            <person name="Drigo B."/>
        </authorList>
    </citation>
    <scope>NUCLEOTIDE SEQUENCE [LARGE SCALE GENOMIC DNA]</scope>
    <source>
        <strain evidence="2 3">TWI391</strain>
    </source>
</reference>
<proteinExistence type="predicted"/>
<dbReference type="InterPro" id="IPR047296">
    <property type="entry name" value="GIY-YIG_UvrC_Cho"/>
</dbReference>
<dbReference type="InterPro" id="IPR036397">
    <property type="entry name" value="RNaseH_sf"/>
</dbReference>
<dbReference type="RefSeq" id="WP_311732288.1">
    <property type="nucleotide sequence ID" value="NZ_JBDJLH010000001.1"/>
</dbReference>
<dbReference type="Pfam" id="PF01541">
    <property type="entry name" value="GIY-YIG"/>
    <property type="match status" value="1"/>
</dbReference>
<dbReference type="SUPFAM" id="SSF82771">
    <property type="entry name" value="GIY-YIG endonuclease"/>
    <property type="match status" value="1"/>
</dbReference>
<sequence>MNKLKNITYAIVDIETTGGNARGSRMTEIAIVIHDGEKVIDRWESLINPEQHIPLAIFALTGIDNELVADAPVFGDIAQKVFDMLDGRIFVAHNVNFDYSFIRHQLEEQGYRWTARKLCTVRLSRKIKPGFRSYSLGKLCDSLAIPISNRHRAGGDAEATAILFSCLLEWDNEGVVDEMLKKAAPDQRLPPNLAPEDFEALPQHPGVYYFMNQYGKVIYVGKAINLKKRVASHFTGHNINKQRQHFLREIYHITFEVCATELMALLLECTEIKKLWPAYNRALKRFEPKFGLFKYEAQNGYLYLAVGKLKKHCQCIQVFNLEYDGVQVLRQLMVNFELDHRMCTFGATEIPYASRCFPDEPDLPEVEKHNAQVELAVDHLLEQQPTFVIVDKGRTPEEKSYVWVEQGNFYAMGYLDEYVQFESMEDIRSSLQRYPGNHYMMQLINAYMTKYPRKVTYLNDCQKAVVLPELTGDSDEESLILF</sequence>
<dbReference type="SUPFAM" id="SSF53098">
    <property type="entry name" value="Ribonuclease H-like"/>
    <property type="match status" value="1"/>
</dbReference>
<keyword evidence="2" id="KW-0378">Hydrolase</keyword>
<protein>
    <submittedName>
        <fullName evidence="2">Exonuclease domain-containing protein</fullName>
    </submittedName>
</protein>
<dbReference type="Gene3D" id="3.40.1440.10">
    <property type="entry name" value="GIY-YIG endonuclease"/>
    <property type="match status" value="1"/>
</dbReference>
<evidence type="ECO:0000313" key="3">
    <source>
        <dbReference type="Proteomes" id="UP001409291"/>
    </source>
</evidence>
<dbReference type="SMART" id="SM00479">
    <property type="entry name" value="EXOIII"/>
    <property type="match status" value="1"/>
</dbReference>
<dbReference type="Gene3D" id="3.30.420.10">
    <property type="entry name" value="Ribonuclease H-like superfamily/Ribonuclease H"/>
    <property type="match status" value="1"/>
</dbReference>
<evidence type="ECO:0000259" key="1">
    <source>
        <dbReference type="PROSITE" id="PS50164"/>
    </source>
</evidence>
<comment type="caution">
    <text evidence="2">The sequence shown here is derived from an EMBL/GenBank/DDBJ whole genome shotgun (WGS) entry which is preliminary data.</text>
</comment>
<dbReference type="PANTHER" id="PTHR30231:SF37">
    <property type="entry name" value="EXODEOXYRIBONUCLEASE 10"/>
    <property type="match status" value="1"/>
</dbReference>
<dbReference type="InterPro" id="IPR006054">
    <property type="entry name" value="DnaQ"/>
</dbReference>
<dbReference type="CDD" id="cd06127">
    <property type="entry name" value="DEDDh"/>
    <property type="match status" value="1"/>
</dbReference>
<dbReference type="PROSITE" id="PS50164">
    <property type="entry name" value="GIY_YIG"/>
    <property type="match status" value="1"/>
</dbReference>
<dbReference type="GO" id="GO:0004527">
    <property type="term" value="F:exonuclease activity"/>
    <property type="evidence" value="ECO:0007669"/>
    <property type="project" value="UniProtKB-KW"/>
</dbReference>
<name>A0ABV0BNU5_9SPHI</name>